<evidence type="ECO:0000313" key="2">
    <source>
        <dbReference type="Proteomes" id="UP001148786"/>
    </source>
</evidence>
<name>A0A9W8MW81_9AGAR</name>
<sequence>MKSNSKKLVTEFWEAFNLVRNVQILRLNAQEGTEGFRDVDDKGNVVIDRPLGREDDCESFPLPHSRPISSADTAKNFPRFPNAHTLRLYCTEKCKPKPLCEDPVADYKFSLLEYEIFKTIADSKLVNTLQTLDMQDLLPCNHVLRHLSAHSSLLSSLAITDCLWAPGLTRWFWKSATYRCLQYLHLENVGIMIRGV</sequence>
<dbReference type="Proteomes" id="UP001148786">
    <property type="component" value="Unassembled WGS sequence"/>
</dbReference>
<keyword evidence="2" id="KW-1185">Reference proteome</keyword>
<comment type="caution">
    <text evidence="1">The sequence shown here is derived from an EMBL/GenBank/DDBJ whole genome shotgun (WGS) entry which is preliminary data.</text>
</comment>
<evidence type="ECO:0000313" key="1">
    <source>
        <dbReference type="EMBL" id="KAJ3506880.1"/>
    </source>
</evidence>
<proteinExistence type="predicted"/>
<dbReference type="EMBL" id="JANKHO010000716">
    <property type="protein sequence ID" value="KAJ3506880.1"/>
    <property type="molecule type" value="Genomic_DNA"/>
</dbReference>
<reference evidence="1" key="1">
    <citation type="submission" date="2022-07" db="EMBL/GenBank/DDBJ databases">
        <title>Genome Sequence of Agrocybe chaxingu.</title>
        <authorList>
            <person name="Buettner E."/>
        </authorList>
    </citation>
    <scope>NUCLEOTIDE SEQUENCE</scope>
    <source>
        <strain evidence="1">MP-N11</strain>
    </source>
</reference>
<gene>
    <name evidence="1" type="ORF">NLJ89_g6620</name>
</gene>
<organism evidence="1 2">
    <name type="scientific">Agrocybe chaxingu</name>
    <dbReference type="NCBI Taxonomy" id="84603"/>
    <lineage>
        <taxon>Eukaryota</taxon>
        <taxon>Fungi</taxon>
        <taxon>Dikarya</taxon>
        <taxon>Basidiomycota</taxon>
        <taxon>Agaricomycotina</taxon>
        <taxon>Agaricomycetes</taxon>
        <taxon>Agaricomycetidae</taxon>
        <taxon>Agaricales</taxon>
        <taxon>Agaricineae</taxon>
        <taxon>Strophariaceae</taxon>
        <taxon>Agrocybe</taxon>
    </lineage>
</organism>
<dbReference type="AlphaFoldDB" id="A0A9W8MW81"/>
<accession>A0A9W8MW81</accession>
<protein>
    <submittedName>
        <fullName evidence="1">Uncharacterized protein</fullName>
    </submittedName>
</protein>